<dbReference type="Gramene" id="ESR56877">
    <property type="protein sequence ID" value="ESR56877"/>
    <property type="gene ID" value="CICLE_v10021356mg"/>
</dbReference>
<evidence type="ECO:0000313" key="3">
    <source>
        <dbReference type="Proteomes" id="UP000030687"/>
    </source>
</evidence>
<sequence length="230" mass="25878">MQIFQWLFKTTTVPEEAGESTPYRANKKITYGKDAETKDVILYKQRGVHRRRSKRDKESDPHHGNKVLPISDSSNAVTNNADRNNEQCGTAVESNKKDNHKTKTMSRMKELLRWAAAAKSEKGGKFLGRKVLQFRNRATLKAVVDEDQLSIESPKISFRWDVESNCSTTTSVYSGISMASSSSKNIDQMMTTNYRVISSVSSIPIPGTNHCAPRKGNWITTDSEFVVLEL</sequence>
<evidence type="ECO:0000256" key="1">
    <source>
        <dbReference type="SAM" id="MobiDB-lite"/>
    </source>
</evidence>
<gene>
    <name evidence="2" type="ORF">CICLE_v10021356mg</name>
</gene>
<name>V4TTS9_CITCL</name>
<feature type="region of interest" description="Disordered" evidence="1">
    <location>
        <begin position="44"/>
        <end position="103"/>
    </location>
</feature>
<dbReference type="EMBL" id="KI536661">
    <property type="protein sequence ID" value="ESR56877.1"/>
    <property type="molecule type" value="Genomic_DNA"/>
</dbReference>
<protein>
    <submittedName>
        <fullName evidence="2">Uncharacterized protein</fullName>
    </submittedName>
</protein>
<dbReference type="Proteomes" id="UP000030687">
    <property type="component" value="Unassembled WGS sequence"/>
</dbReference>
<organism evidence="2 3">
    <name type="scientific">Citrus clementina</name>
    <name type="common">Clementine</name>
    <name type="synonym">Citrus deliciosa x Citrus sinensis</name>
    <dbReference type="NCBI Taxonomy" id="85681"/>
    <lineage>
        <taxon>Eukaryota</taxon>
        <taxon>Viridiplantae</taxon>
        <taxon>Streptophyta</taxon>
        <taxon>Embryophyta</taxon>
        <taxon>Tracheophyta</taxon>
        <taxon>Spermatophyta</taxon>
        <taxon>Magnoliopsida</taxon>
        <taxon>eudicotyledons</taxon>
        <taxon>Gunneridae</taxon>
        <taxon>Pentapetalae</taxon>
        <taxon>rosids</taxon>
        <taxon>malvids</taxon>
        <taxon>Sapindales</taxon>
        <taxon>Rutaceae</taxon>
        <taxon>Aurantioideae</taxon>
        <taxon>Citrus</taxon>
    </lineage>
</organism>
<feature type="compositionally biased region" description="Polar residues" evidence="1">
    <location>
        <begin position="71"/>
        <end position="88"/>
    </location>
</feature>
<proteinExistence type="predicted"/>
<dbReference type="PANTHER" id="PTHR36038:SF3">
    <property type="entry name" value="OVATE FAMILY PROTEIN"/>
    <property type="match status" value="1"/>
</dbReference>
<reference evidence="2 3" key="1">
    <citation type="submission" date="2013-10" db="EMBL/GenBank/DDBJ databases">
        <authorList>
            <consortium name="International Citrus Genome Consortium"/>
            <person name="Jenkins J."/>
            <person name="Schmutz J."/>
            <person name="Prochnik S."/>
            <person name="Rokhsar D."/>
            <person name="Gmitter F."/>
            <person name="Ollitrault P."/>
            <person name="Machado M."/>
            <person name="Talon M."/>
            <person name="Wincker P."/>
            <person name="Jaillon O."/>
            <person name="Morgante M."/>
        </authorList>
    </citation>
    <scope>NUCLEOTIDE SEQUENCE</scope>
    <source>
        <strain evidence="3">cv. Clemenules</strain>
    </source>
</reference>
<keyword evidence="3" id="KW-1185">Reference proteome</keyword>
<dbReference type="PANTHER" id="PTHR36038">
    <property type="entry name" value="OS06G0102750 PROTEIN"/>
    <property type="match status" value="1"/>
</dbReference>
<evidence type="ECO:0000313" key="2">
    <source>
        <dbReference type="EMBL" id="ESR56877.1"/>
    </source>
</evidence>
<dbReference type="AlphaFoldDB" id="V4TTS9"/>
<accession>V4TTS9</accession>